<gene>
    <name evidence="1" type="ORF">BYL167_LOCUS66022</name>
    <name evidence="2" type="ORF">GIL414_LOCUS75264</name>
</gene>
<organism evidence="2 3">
    <name type="scientific">Rotaria magnacalcarata</name>
    <dbReference type="NCBI Taxonomy" id="392030"/>
    <lineage>
        <taxon>Eukaryota</taxon>
        <taxon>Metazoa</taxon>
        <taxon>Spiralia</taxon>
        <taxon>Gnathifera</taxon>
        <taxon>Rotifera</taxon>
        <taxon>Eurotatoria</taxon>
        <taxon>Bdelloidea</taxon>
        <taxon>Philodinida</taxon>
        <taxon>Philodinidae</taxon>
        <taxon>Rotaria</taxon>
    </lineage>
</organism>
<evidence type="ECO:0000313" key="2">
    <source>
        <dbReference type="EMBL" id="CAF5196969.1"/>
    </source>
</evidence>
<sequence length="55" mass="6058">VDGINDGMDDEWNDRLNDELNDGLIDLLGTPPSCDPVIENFGALCNFDNHEVSHS</sequence>
<feature type="non-terminal residue" evidence="2">
    <location>
        <position position="1"/>
    </location>
</feature>
<dbReference type="Proteomes" id="UP000681967">
    <property type="component" value="Unassembled WGS sequence"/>
</dbReference>
<dbReference type="Proteomes" id="UP000681720">
    <property type="component" value="Unassembled WGS sequence"/>
</dbReference>
<comment type="caution">
    <text evidence="2">The sequence shown here is derived from an EMBL/GenBank/DDBJ whole genome shotgun (WGS) entry which is preliminary data.</text>
</comment>
<evidence type="ECO:0000313" key="3">
    <source>
        <dbReference type="Proteomes" id="UP000681720"/>
    </source>
</evidence>
<dbReference type="EMBL" id="CAJOBH010242253">
    <property type="protein sequence ID" value="CAF5113387.1"/>
    <property type="molecule type" value="Genomic_DNA"/>
</dbReference>
<dbReference type="AlphaFoldDB" id="A0A8S3IAI3"/>
<proteinExistence type="predicted"/>
<name>A0A8S3IAI3_9BILA</name>
<accession>A0A8S3IAI3</accession>
<protein>
    <submittedName>
        <fullName evidence="2">Uncharacterized protein</fullName>
    </submittedName>
</protein>
<dbReference type="EMBL" id="CAJOBJ010342686">
    <property type="protein sequence ID" value="CAF5196969.1"/>
    <property type="molecule type" value="Genomic_DNA"/>
</dbReference>
<evidence type="ECO:0000313" key="1">
    <source>
        <dbReference type="EMBL" id="CAF5113387.1"/>
    </source>
</evidence>
<reference evidence="2" key="1">
    <citation type="submission" date="2021-02" db="EMBL/GenBank/DDBJ databases">
        <authorList>
            <person name="Nowell W R."/>
        </authorList>
    </citation>
    <scope>NUCLEOTIDE SEQUENCE</scope>
</reference>